<dbReference type="Gene3D" id="3.50.50.60">
    <property type="entry name" value="FAD/NAD(P)-binding domain"/>
    <property type="match status" value="1"/>
</dbReference>
<reference evidence="7" key="1">
    <citation type="submission" date="2017-05" db="EMBL/GenBank/DDBJ databases">
        <authorList>
            <person name="Imhoff J.F."/>
            <person name="Rahn T."/>
            <person name="Kuenzel S."/>
            <person name="Neulinger S.C."/>
        </authorList>
    </citation>
    <scope>NUCLEOTIDE SEQUENCE</scope>
    <source>
        <strain evidence="7">DSM 4395</strain>
    </source>
</reference>
<dbReference type="NCBIfam" id="NF008726">
    <property type="entry name" value="PRK11728.1"/>
    <property type="match status" value="1"/>
</dbReference>
<keyword evidence="4" id="KW-0560">Oxidoreductase</keyword>
<sequence>MRSAQPRSSKPNRSVDYLIIGAGIIGLTVARALQQRDPGARLTLIDKEPRLGQHASGRNSGVLHSGIYYSAESLKARFTRDGNAAWQAYCTERGLPLERCGKLIVARDAEEHARLATLEQRGRVNGVEVQRLDETETRALEPRARTFGHALFVPSTASVDPMQLLAAQQADVIAAGATLLCNHPYRAHLGDNRIQAGPERLQAGTLINCAGLYADRIAHDVGFGQAYSLLPFKGLYRYADPGVEPPRTHLYPVPDLRQPFLGVHFTRTLDGRTKIGPTALPALWREHYAGLSRFRFSELLEIARRELFMFATNRNDFRALARQARRKQRRSYMVAEAATLLHGAEAMGFHQRGRPGIRAQLVERKTNRLVMDFVIEGDAKSTHVLNAVSPALTCAIPFAQSLVSRIL</sequence>
<keyword evidence="8" id="KW-1185">Reference proteome</keyword>
<comment type="cofactor">
    <cofactor evidence="1">
        <name>FAD</name>
        <dbReference type="ChEBI" id="CHEBI:57692"/>
    </cofactor>
</comment>
<evidence type="ECO:0000256" key="1">
    <source>
        <dbReference type="ARBA" id="ARBA00001974"/>
    </source>
</evidence>
<organism evidence="7 8">
    <name type="scientific">Halochromatium salexigens</name>
    <name type="common">Chromatium salexigens</name>
    <dbReference type="NCBI Taxonomy" id="49447"/>
    <lineage>
        <taxon>Bacteria</taxon>
        <taxon>Pseudomonadati</taxon>
        <taxon>Pseudomonadota</taxon>
        <taxon>Gammaproteobacteria</taxon>
        <taxon>Chromatiales</taxon>
        <taxon>Chromatiaceae</taxon>
        <taxon>Halochromatium</taxon>
    </lineage>
</organism>
<dbReference type="Pfam" id="PF01266">
    <property type="entry name" value="DAO"/>
    <property type="match status" value="1"/>
</dbReference>
<evidence type="ECO:0000256" key="3">
    <source>
        <dbReference type="ARBA" id="ARBA00022827"/>
    </source>
</evidence>
<comment type="similarity">
    <text evidence="5">Belongs to the L2HGDH family.</text>
</comment>
<gene>
    <name evidence="7" type="ORF">CCR82_05295</name>
</gene>
<dbReference type="InterPro" id="IPR006076">
    <property type="entry name" value="FAD-dep_OxRdtase"/>
</dbReference>
<name>A0AAJ0XFR4_HALSE</name>
<keyword evidence="2" id="KW-0285">Flavoprotein</keyword>
<dbReference type="Gene3D" id="3.30.9.10">
    <property type="entry name" value="D-Amino Acid Oxidase, subunit A, domain 2"/>
    <property type="match status" value="1"/>
</dbReference>
<proteinExistence type="inferred from homology"/>
<feature type="domain" description="FAD dependent oxidoreductase" evidence="6">
    <location>
        <begin position="16"/>
        <end position="305"/>
    </location>
</feature>
<evidence type="ECO:0000259" key="6">
    <source>
        <dbReference type="Pfam" id="PF01266"/>
    </source>
</evidence>
<keyword evidence="3" id="KW-0274">FAD</keyword>
<evidence type="ECO:0000313" key="8">
    <source>
        <dbReference type="Proteomes" id="UP001296967"/>
    </source>
</evidence>
<evidence type="ECO:0000313" key="7">
    <source>
        <dbReference type="EMBL" id="MBK5929957.1"/>
    </source>
</evidence>
<protein>
    <submittedName>
        <fullName evidence="7">FAD-dependent oxidoreductase</fullName>
    </submittedName>
</protein>
<dbReference type="EMBL" id="NHSF01000032">
    <property type="protein sequence ID" value="MBK5929957.1"/>
    <property type="molecule type" value="Genomic_DNA"/>
</dbReference>
<dbReference type="Proteomes" id="UP001296967">
    <property type="component" value="Unassembled WGS sequence"/>
</dbReference>
<accession>A0AAJ0XFR4</accession>
<dbReference type="AlphaFoldDB" id="A0AAJ0XFR4"/>
<comment type="caution">
    <text evidence="7">The sequence shown here is derived from an EMBL/GenBank/DDBJ whole genome shotgun (WGS) entry which is preliminary data.</text>
</comment>
<dbReference type="GO" id="GO:0047545">
    <property type="term" value="F:(S)-2-hydroxyglutarate dehydrogenase activity"/>
    <property type="evidence" value="ECO:0007669"/>
    <property type="project" value="TreeGrafter"/>
</dbReference>
<evidence type="ECO:0000256" key="5">
    <source>
        <dbReference type="ARBA" id="ARBA00037941"/>
    </source>
</evidence>
<dbReference type="GO" id="GO:0005737">
    <property type="term" value="C:cytoplasm"/>
    <property type="evidence" value="ECO:0007669"/>
    <property type="project" value="TreeGrafter"/>
</dbReference>
<evidence type="ECO:0000256" key="4">
    <source>
        <dbReference type="ARBA" id="ARBA00023002"/>
    </source>
</evidence>
<dbReference type="PANTHER" id="PTHR43104">
    <property type="entry name" value="L-2-HYDROXYGLUTARATE DEHYDROGENASE, MITOCHONDRIAL"/>
    <property type="match status" value="1"/>
</dbReference>
<dbReference type="InterPro" id="IPR036188">
    <property type="entry name" value="FAD/NAD-bd_sf"/>
</dbReference>
<dbReference type="SUPFAM" id="SSF51905">
    <property type="entry name" value="FAD/NAD(P)-binding domain"/>
    <property type="match status" value="1"/>
</dbReference>
<evidence type="ECO:0000256" key="2">
    <source>
        <dbReference type="ARBA" id="ARBA00022630"/>
    </source>
</evidence>
<reference evidence="7" key="2">
    <citation type="journal article" date="2020" name="Microorganisms">
        <title>Osmotic Adaptation and Compatible Solute Biosynthesis of Phototrophic Bacteria as Revealed from Genome Analyses.</title>
        <authorList>
            <person name="Imhoff J.F."/>
            <person name="Rahn T."/>
            <person name="Kunzel S."/>
            <person name="Keller A."/>
            <person name="Neulinger S.C."/>
        </authorList>
    </citation>
    <scope>NUCLEOTIDE SEQUENCE</scope>
    <source>
        <strain evidence="7">DSM 4395</strain>
    </source>
</reference>
<dbReference type="PANTHER" id="PTHR43104:SF2">
    <property type="entry name" value="L-2-HYDROXYGLUTARATE DEHYDROGENASE, MITOCHONDRIAL"/>
    <property type="match status" value="1"/>
</dbReference>